<keyword evidence="2" id="KW-1185">Reference proteome</keyword>
<reference evidence="1" key="2">
    <citation type="submission" date="2020-11" db="EMBL/GenBank/DDBJ databases">
        <authorList>
            <person name="McCartney M.A."/>
            <person name="Auch B."/>
            <person name="Kono T."/>
            <person name="Mallez S."/>
            <person name="Becker A."/>
            <person name="Gohl D.M."/>
            <person name="Silverstein K.A.T."/>
            <person name="Koren S."/>
            <person name="Bechman K.B."/>
            <person name="Herman A."/>
            <person name="Abrahante J.E."/>
            <person name="Garbe J."/>
        </authorList>
    </citation>
    <scope>NUCLEOTIDE SEQUENCE</scope>
    <source>
        <strain evidence="1">Duluth1</strain>
        <tissue evidence="1">Whole animal</tissue>
    </source>
</reference>
<dbReference type="AlphaFoldDB" id="A0A9D4CVK7"/>
<dbReference type="Proteomes" id="UP000828390">
    <property type="component" value="Unassembled WGS sequence"/>
</dbReference>
<sequence>MASLIRNVFQLRLSADKPLSSVLGLAESDPRLISRNIAPVEPPSKKERIEQFKSRFSKNDLRKYTVLVVSVTNLIQHLVYIIHCRKIVSGL</sequence>
<reference evidence="1" key="1">
    <citation type="journal article" date="2019" name="bioRxiv">
        <title>The Genome of the Zebra Mussel, Dreissena polymorpha: A Resource for Invasive Species Research.</title>
        <authorList>
            <person name="McCartney M.A."/>
            <person name="Auch B."/>
            <person name="Kono T."/>
            <person name="Mallez S."/>
            <person name="Zhang Y."/>
            <person name="Obille A."/>
            <person name="Becker A."/>
            <person name="Abrahante J.E."/>
            <person name="Garbe J."/>
            <person name="Badalamenti J.P."/>
            <person name="Herman A."/>
            <person name="Mangelson H."/>
            <person name="Liachko I."/>
            <person name="Sullivan S."/>
            <person name="Sone E.D."/>
            <person name="Koren S."/>
            <person name="Silverstein K.A.T."/>
            <person name="Beckman K.B."/>
            <person name="Gohl D.M."/>
        </authorList>
    </citation>
    <scope>NUCLEOTIDE SEQUENCE</scope>
    <source>
        <strain evidence="1">Duluth1</strain>
        <tissue evidence="1">Whole animal</tissue>
    </source>
</reference>
<accession>A0A9D4CVK7</accession>
<evidence type="ECO:0000313" key="1">
    <source>
        <dbReference type="EMBL" id="KAH3734296.1"/>
    </source>
</evidence>
<comment type="caution">
    <text evidence="1">The sequence shown here is derived from an EMBL/GenBank/DDBJ whole genome shotgun (WGS) entry which is preliminary data.</text>
</comment>
<protein>
    <submittedName>
        <fullName evidence="1">Uncharacterized protein</fullName>
    </submittedName>
</protein>
<organism evidence="1 2">
    <name type="scientific">Dreissena polymorpha</name>
    <name type="common">Zebra mussel</name>
    <name type="synonym">Mytilus polymorpha</name>
    <dbReference type="NCBI Taxonomy" id="45954"/>
    <lineage>
        <taxon>Eukaryota</taxon>
        <taxon>Metazoa</taxon>
        <taxon>Spiralia</taxon>
        <taxon>Lophotrochozoa</taxon>
        <taxon>Mollusca</taxon>
        <taxon>Bivalvia</taxon>
        <taxon>Autobranchia</taxon>
        <taxon>Heteroconchia</taxon>
        <taxon>Euheterodonta</taxon>
        <taxon>Imparidentia</taxon>
        <taxon>Neoheterodontei</taxon>
        <taxon>Myida</taxon>
        <taxon>Dreissenoidea</taxon>
        <taxon>Dreissenidae</taxon>
        <taxon>Dreissena</taxon>
    </lineage>
</organism>
<name>A0A9D4CVK7_DREPO</name>
<dbReference type="EMBL" id="JAIWYP010000011">
    <property type="protein sequence ID" value="KAH3734296.1"/>
    <property type="molecule type" value="Genomic_DNA"/>
</dbReference>
<gene>
    <name evidence="1" type="ORF">DPMN_040735</name>
</gene>
<proteinExistence type="predicted"/>
<evidence type="ECO:0000313" key="2">
    <source>
        <dbReference type="Proteomes" id="UP000828390"/>
    </source>
</evidence>